<protein>
    <submittedName>
        <fullName evidence="1 3">Uncharacterized protein</fullName>
    </submittedName>
</protein>
<dbReference type="AlphaFoldDB" id="A0A183G794"/>
<sequence>MFLILSEIPSGGSCDCDGEKDCDFMTKWRKAKKGTRGLAVEKSFGKQLGWCSLSLSSPRPIEILHEDLDRRATTISLNASPGNS</sequence>
<proteinExistence type="predicted"/>
<keyword evidence="2" id="KW-1185">Reference proteome</keyword>
<dbReference type="EMBL" id="UZAH01030144">
    <property type="protein sequence ID" value="VDP09473.1"/>
    <property type="molecule type" value="Genomic_DNA"/>
</dbReference>
<evidence type="ECO:0000313" key="2">
    <source>
        <dbReference type="Proteomes" id="UP000050761"/>
    </source>
</evidence>
<accession>A0A3P8EKF0</accession>
<reference evidence="1 2" key="1">
    <citation type="submission" date="2018-11" db="EMBL/GenBank/DDBJ databases">
        <authorList>
            <consortium name="Pathogen Informatics"/>
        </authorList>
    </citation>
    <scope>NUCLEOTIDE SEQUENCE [LARGE SCALE GENOMIC DNA]</scope>
</reference>
<gene>
    <name evidence="1" type="ORF">HPBE_LOCUS17637</name>
</gene>
<evidence type="ECO:0000313" key="3">
    <source>
        <dbReference type="WBParaSite" id="HPBE_0001763801-mRNA-1"/>
    </source>
</evidence>
<dbReference type="Proteomes" id="UP000050761">
    <property type="component" value="Unassembled WGS sequence"/>
</dbReference>
<reference evidence="3" key="2">
    <citation type="submission" date="2019-09" db="UniProtKB">
        <authorList>
            <consortium name="WormBaseParasite"/>
        </authorList>
    </citation>
    <scope>IDENTIFICATION</scope>
</reference>
<accession>A0A183G794</accession>
<name>A0A183G794_HELPZ</name>
<evidence type="ECO:0000313" key="1">
    <source>
        <dbReference type="EMBL" id="VDP09473.1"/>
    </source>
</evidence>
<dbReference type="WBParaSite" id="HPBE_0001763801-mRNA-1">
    <property type="protein sequence ID" value="HPBE_0001763801-mRNA-1"/>
    <property type="gene ID" value="HPBE_0001763801"/>
</dbReference>
<organism evidence="2 3">
    <name type="scientific">Heligmosomoides polygyrus</name>
    <name type="common">Parasitic roundworm</name>
    <dbReference type="NCBI Taxonomy" id="6339"/>
    <lineage>
        <taxon>Eukaryota</taxon>
        <taxon>Metazoa</taxon>
        <taxon>Ecdysozoa</taxon>
        <taxon>Nematoda</taxon>
        <taxon>Chromadorea</taxon>
        <taxon>Rhabditida</taxon>
        <taxon>Rhabditina</taxon>
        <taxon>Rhabditomorpha</taxon>
        <taxon>Strongyloidea</taxon>
        <taxon>Heligmosomidae</taxon>
        <taxon>Heligmosomoides</taxon>
    </lineage>
</organism>